<dbReference type="GO" id="GO:0000464">
    <property type="term" value="P:endonucleolytic cleavage in ITS1 upstream of 5.8S rRNA from tricistronic rRNA transcript (SSU-rRNA, 5.8S rRNA, LSU-rRNA)"/>
    <property type="evidence" value="ECO:0007669"/>
    <property type="project" value="EnsemblFungi"/>
</dbReference>
<dbReference type="GO" id="GO:0030687">
    <property type="term" value="C:preribosome, large subunit precursor"/>
    <property type="evidence" value="ECO:0007669"/>
    <property type="project" value="EnsemblFungi"/>
</dbReference>
<keyword evidence="4" id="KW-0690">Ribosome biogenesis</keyword>
<keyword evidence="5" id="KW-0539">Nucleus</keyword>
<dbReference type="Proteomes" id="UP000070444">
    <property type="component" value="Unassembled WGS sequence"/>
</dbReference>
<evidence type="ECO:0000313" key="8">
    <source>
        <dbReference type="Proteomes" id="UP000070444"/>
    </source>
</evidence>
<evidence type="ECO:0000256" key="4">
    <source>
        <dbReference type="ARBA" id="ARBA00022517"/>
    </source>
</evidence>
<dbReference type="SMART" id="SM00879">
    <property type="entry name" value="Brix"/>
    <property type="match status" value="1"/>
</dbReference>
<dbReference type="GO" id="GO:0042134">
    <property type="term" value="F:rRNA primary transcript binding"/>
    <property type="evidence" value="ECO:0007669"/>
    <property type="project" value="EnsemblFungi"/>
</dbReference>
<sequence>MASLFKKQLKKQNLRKKKVDDELSDEEEEIQEIAAPTEKLIYKQRVLILCSRGITFRHRHLMNDLEALMPHAKKDSKLDSKQNLGLLNELAEMNNCNNCLYFEARKGTDLYLWISKTPNGPSAKFHIQNIHTMSELKMTGNCLKGSRPLLSFDALFDSAPHYKVLKEMFVQTFGVPKTSRKLKPFIDRIYSFSIVDNRVWFRHYQIVENDPTEQARTGKKTTLVEIGPRFCMNLIRIFEGSFRGTTLYDNPLYVSPNMVRASLRKESIKKYQNRKNAEASREEYLKQNPIPKGKFEGAFA</sequence>
<dbReference type="Gene3D" id="3.40.50.10480">
    <property type="entry name" value="Probable brix-domain ribosomal biogenesis protein"/>
    <property type="match status" value="1"/>
</dbReference>
<reference evidence="7 8" key="1">
    <citation type="journal article" date="2015" name="Genome Biol. Evol.">
        <title>Phylogenomic analyses indicate that early fungi evolved digesting cell walls of algal ancestors of land plants.</title>
        <authorList>
            <person name="Chang Y."/>
            <person name="Wang S."/>
            <person name="Sekimoto S."/>
            <person name="Aerts A.L."/>
            <person name="Choi C."/>
            <person name="Clum A."/>
            <person name="LaButti K.M."/>
            <person name="Lindquist E.A."/>
            <person name="Yee Ngan C."/>
            <person name="Ohm R.A."/>
            <person name="Salamov A.A."/>
            <person name="Grigoriev I.V."/>
            <person name="Spatafora J.W."/>
            <person name="Berbee M.L."/>
        </authorList>
    </citation>
    <scope>NUCLEOTIDE SEQUENCE [LARGE SCALE GENOMIC DNA]</scope>
    <source>
        <strain evidence="7 8">NRRL 28638</strain>
    </source>
</reference>
<dbReference type="GO" id="GO:0000465">
    <property type="term" value="P:exonucleolytic trimming to generate mature 5'-end of 5.8S rRNA from tricistronic rRNA transcript (SSU-rRNA, 5.8S rRNA, LSU-rRNA)"/>
    <property type="evidence" value="ECO:0007669"/>
    <property type="project" value="EnsemblFungi"/>
</dbReference>
<name>A0A137NV51_CONC2</name>
<protein>
    <submittedName>
        <fullName evidence="7">Brix-domain-containing protein</fullName>
    </submittedName>
</protein>
<dbReference type="InterPro" id="IPR007109">
    <property type="entry name" value="Brix"/>
</dbReference>
<comment type="function">
    <text evidence="1">Required for biogenesis of the 60S ribosomal subunit.</text>
</comment>
<dbReference type="GO" id="GO:0005730">
    <property type="term" value="C:nucleolus"/>
    <property type="evidence" value="ECO:0007669"/>
    <property type="project" value="UniProtKB-SubCell"/>
</dbReference>
<organism evidence="7 8">
    <name type="scientific">Conidiobolus coronatus (strain ATCC 28846 / CBS 209.66 / NRRL 28638)</name>
    <name type="common">Delacroixia coronata</name>
    <dbReference type="NCBI Taxonomy" id="796925"/>
    <lineage>
        <taxon>Eukaryota</taxon>
        <taxon>Fungi</taxon>
        <taxon>Fungi incertae sedis</taxon>
        <taxon>Zoopagomycota</taxon>
        <taxon>Entomophthoromycotina</taxon>
        <taxon>Entomophthoromycetes</taxon>
        <taxon>Entomophthorales</taxon>
        <taxon>Ancylistaceae</taxon>
        <taxon>Conidiobolus</taxon>
    </lineage>
</organism>
<dbReference type="STRING" id="796925.A0A137NV51"/>
<dbReference type="Pfam" id="PF04427">
    <property type="entry name" value="Brix"/>
    <property type="match status" value="1"/>
</dbReference>
<dbReference type="SUPFAM" id="SSF52954">
    <property type="entry name" value="Class II aaRS ABD-related"/>
    <property type="match status" value="1"/>
</dbReference>
<accession>A0A137NV51</accession>
<evidence type="ECO:0000256" key="2">
    <source>
        <dbReference type="ARBA" id="ARBA00004604"/>
    </source>
</evidence>
<evidence type="ECO:0000256" key="5">
    <source>
        <dbReference type="ARBA" id="ARBA00023242"/>
    </source>
</evidence>
<evidence type="ECO:0000313" key="7">
    <source>
        <dbReference type="EMBL" id="KXN66660.1"/>
    </source>
</evidence>
<dbReference type="PANTHER" id="PTHR13634:SF0">
    <property type="entry name" value="RIBOSOME BIOGENESIS PROTEIN BRX1 HOMOLOG"/>
    <property type="match status" value="1"/>
</dbReference>
<dbReference type="GO" id="GO:0000027">
    <property type="term" value="P:ribosomal large subunit assembly"/>
    <property type="evidence" value="ECO:0007669"/>
    <property type="project" value="EnsemblFungi"/>
</dbReference>
<dbReference type="EMBL" id="KQ964700">
    <property type="protein sequence ID" value="KXN66660.1"/>
    <property type="molecule type" value="Genomic_DNA"/>
</dbReference>
<dbReference type="PANTHER" id="PTHR13634">
    <property type="entry name" value="RIBOSOME BIOGENESIS PROTEIN BRIX"/>
    <property type="match status" value="1"/>
</dbReference>
<keyword evidence="8" id="KW-1185">Reference proteome</keyword>
<feature type="domain" description="Brix" evidence="6">
    <location>
        <begin position="44"/>
        <end position="243"/>
    </location>
</feature>
<comment type="subcellular location">
    <subcellularLocation>
        <location evidence="2">Nucleus</location>
        <location evidence="2">Nucleolus</location>
    </subcellularLocation>
</comment>
<dbReference type="PROSITE" id="PS50833">
    <property type="entry name" value="BRIX"/>
    <property type="match status" value="1"/>
</dbReference>
<dbReference type="InterPro" id="IPR026532">
    <property type="entry name" value="BRX1"/>
</dbReference>
<dbReference type="OrthoDB" id="1638493at2759"/>
<dbReference type="GO" id="GO:0008097">
    <property type="term" value="F:5S rRNA binding"/>
    <property type="evidence" value="ECO:0007669"/>
    <property type="project" value="EnsemblFungi"/>
</dbReference>
<evidence type="ECO:0000256" key="1">
    <source>
        <dbReference type="ARBA" id="ARBA00003439"/>
    </source>
</evidence>
<dbReference type="AlphaFoldDB" id="A0A137NV51"/>
<evidence type="ECO:0000256" key="3">
    <source>
        <dbReference type="ARBA" id="ARBA00006369"/>
    </source>
</evidence>
<proteinExistence type="inferred from homology"/>
<gene>
    <name evidence="7" type="ORF">CONCODRAFT_61548</name>
</gene>
<evidence type="ECO:0000259" key="6">
    <source>
        <dbReference type="PROSITE" id="PS50833"/>
    </source>
</evidence>
<comment type="similarity">
    <text evidence="3">Belongs to the BRX1 family.</text>
</comment>
<dbReference type="FunFam" id="3.40.50.10480:FF:000003">
    <property type="entry name" value="Ribosome biogenesis protein BRX1"/>
    <property type="match status" value="1"/>
</dbReference>
<dbReference type="OMA" id="YMWLANA"/>